<gene>
    <name evidence="2" type="ORF">SAMN06265219_102377</name>
</gene>
<proteinExistence type="predicted"/>
<dbReference type="EMBL" id="FXTP01000002">
    <property type="protein sequence ID" value="SMO47987.1"/>
    <property type="molecule type" value="Genomic_DNA"/>
</dbReference>
<sequence>MNRSEQNISDENDSQEIDKLVRTAILCTITGMLFVLLFLIVGFKAWSVGIGVFLGMPVMIFGMGLYIVAVFRDLKSRKVLDSDNK</sequence>
<evidence type="ECO:0000256" key="1">
    <source>
        <dbReference type="SAM" id="Phobius"/>
    </source>
</evidence>
<evidence type="ECO:0000313" key="3">
    <source>
        <dbReference type="Proteomes" id="UP000317557"/>
    </source>
</evidence>
<feature type="transmembrane region" description="Helical" evidence="1">
    <location>
        <begin position="20"/>
        <end position="43"/>
    </location>
</feature>
<dbReference type="AlphaFoldDB" id="A0A521BLF7"/>
<keyword evidence="1" id="KW-0812">Transmembrane</keyword>
<accession>A0A521BLF7</accession>
<feature type="transmembrane region" description="Helical" evidence="1">
    <location>
        <begin position="49"/>
        <end position="71"/>
    </location>
</feature>
<protein>
    <submittedName>
        <fullName evidence="2">Uncharacterized protein</fullName>
    </submittedName>
</protein>
<evidence type="ECO:0000313" key="2">
    <source>
        <dbReference type="EMBL" id="SMO47987.1"/>
    </source>
</evidence>
<keyword evidence="3" id="KW-1185">Reference proteome</keyword>
<organism evidence="2 3">
    <name type="scientific">Gracilimonas mengyeensis</name>
    <dbReference type="NCBI Taxonomy" id="1302730"/>
    <lineage>
        <taxon>Bacteria</taxon>
        <taxon>Pseudomonadati</taxon>
        <taxon>Balneolota</taxon>
        <taxon>Balneolia</taxon>
        <taxon>Balneolales</taxon>
        <taxon>Balneolaceae</taxon>
        <taxon>Gracilimonas</taxon>
    </lineage>
</organism>
<keyword evidence="1" id="KW-1133">Transmembrane helix</keyword>
<dbReference type="Proteomes" id="UP000317557">
    <property type="component" value="Unassembled WGS sequence"/>
</dbReference>
<reference evidence="2 3" key="1">
    <citation type="submission" date="2017-05" db="EMBL/GenBank/DDBJ databases">
        <authorList>
            <person name="Varghese N."/>
            <person name="Submissions S."/>
        </authorList>
    </citation>
    <scope>NUCLEOTIDE SEQUENCE [LARGE SCALE GENOMIC DNA]</scope>
    <source>
        <strain evidence="2 3">DSM 21985</strain>
    </source>
</reference>
<keyword evidence="1" id="KW-0472">Membrane</keyword>
<name>A0A521BLF7_9BACT</name>